<dbReference type="CDD" id="cd04301">
    <property type="entry name" value="NAT_SF"/>
    <property type="match status" value="1"/>
</dbReference>
<dbReference type="InterPro" id="IPR016181">
    <property type="entry name" value="Acyl_CoA_acyltransferase"/>
</dbReference>
<feature type="region of interest" description="Disordered" evidence="3">
    <location>
        <begin position="154"/>
        <end position="177"/>
    </location>
</feature>
<dbReference type="PROSITE" id="PS51186">
    <property type="entry name" value="GNAT"/>
    <property type="match status" value="1"/>
</dbReference>
<proteinExistence type="predicted"/>
<dbReference type="Gene3D" id="3.40.630.30">
    <property type="match status" value="1"/>
</dbReference>
<reference evidence="6" key="1">
    <citation type="submission" date="2017-09" db="EMBL/GenBank/DDBJ databases">
        <authorList>
            <person name="Varghese N."/>
            <person name="Submissions S."/>
        </authorList>
    </citation>
    <scope>NUCLEOTIDE SEQUENCE [LARGE SCALE GENOMIC DNA]</scope>
    <source>
        <strain evidence="6">DSM 44270</strain>
    </source>
</reference>
<dbReference type="PANTHER" id="PTHR43877">
    <property type="entry name" value="AMINOALKYLPHOSPHONATE N-ACETYLTRANSFERASE-RELATED-RELATED"/>
    <property type="match status" value="1"/>
</dbReference>
<dbReference type="InterPro" id="IPR000182">
    <property type="entry name" value="GNAT_dom"/>
</dbReference>
<dbReference type="GO" id="GO:0016747">
    <property type="term" value="F:acyltransferase activity, transferring groups other than amino-acyl groups"/>
    <property type="evidence" value="ECO:0007669"/>
    <property type="project" value="InterPro"/>
</dbReference>
<keyword evidence="6" id="KW-1185">Reference proteome</keyword>
<dbReference type="AlphaFoldDB" id="A0A286GRS6"/>
<evidence type="ECO:0000259" key="4">
    <source>
        <dbReference type="PROSITE" id="PS51186"/>
    </source>
</evidence>
<dbReference type="RefSeq" id="WP_097183543.1">
    <property type="nucleotide sequence ID" value="NZ_OCNK01000002.1"/>
</dbReference>
<protein>
    <submittedName>
        <fullName evidence="5">Acetyltransferase (GNAT) family protein</fullName>
    </submittedName>
</protein>
<organism evidence="5 6">
    <name type="scientific">Blastococcus haudaquaticus</name>
    <dbReference type="NCBI Taxonomy" id="1938745"/>
    <lineage>
        <taxon>Bacteria</taxon>
        <taxon>Bacillati</taxon>
        <taxon>Actinomycetota</taxon>
        <taxon>Actinomycetes</taxon>
        <taxon>Geodermatophilales</taxon>
        <taxon>Geodermatophilaceae</taxon>
        <taxon>Blastococcus</taxon>
    </lineage>
</organism>
<keyword evidence="2" id="KW-0012">Acyltransferase</keyword>
<evidence type="ECO:0000313" key="6">
    <source>
        <dbReference type="Proteomes" id="UP000219482"/>
    </source>
</evidence>
<accession>A0A286GRS6</accession>
<evidence type="ECO:0000256" key="1">
    <source>
        <dbReference type="ARBA" id="ARBA00022679"/>
    </source>
</evidence>
<dbReference type="Proteomes" id="UP000219482">
    <property type="component" value="Unassembled WGS sequence"/>
</dbReference>
<dbReference type="SUPFAM" id="SSF55729">
    <property type="entry name" value="Acyl-CoA N-acyltransferases (Nat)"/>
    <property type="match status" value="1"/>
</dbReference>
<evidence type="ECO:0000313" key="5">
    <source>
        <dbReference type="EMBL" id="SOD98230.1"/>
    </source>
</evidence>
<dbReference type="EMBL" id="OCNK01000002">
    <property type="protein sequence ID" value="SOD98230.1"/>
    <property type="molecule type" value="Genomic_DNA"/>
</dbReference>
<dbReference type="InterPro" id="IPR050832">
    <property type="entry name" value="Bact_Acetyltransf"/>
</dbReference>
<sequence>MDIAVTTRPVRPDDQARFYRLWPRLSAETVYRRFHAPVHSLPAETVRRLVTVDHDLREAVVAVVGGEVVGVARYDRPVDDPATAEIAVLVEDAWQGVGLGRQLLAELSSLAARRGVRTLTATVQPGNRPALGLARRLLPRATVVPDDDVLTVTGPLAPPEPVSAPPRAGSLVLTAPH</sequence>
<evidence type="ECO:0000256" key="3">
    <source>
        <dbReference type="SAM" id="MobiDB-lite"/>
    </source>
</evidence>
<keyword evidence="1 5" id="KW-0808">Transferase</keyword>
<evidence type="ECO:0000256" key="2">
    <source>
        <dbReference type="ARBA" id="ARBA00023315"/>
    </source>
</evidence>
<gene>
    <name evidence="5" type="ORF">SAMN06272739_1796</name>
</gene>
<dbReference type="OrthoDB" id="4256927at2"/>
<dbReference type="Pfam" id="PF00583">
    <property type="entry name" value="Acetyltransf_1"/>
    <property type="match status" value="1"/>
</dbReference>
<name>A0A286GRS6_9ACTN</name>
<feature type="domain" description="N-acetyltransferase" evidence="4">
    <location>
        <begin position="5"/>
        <end position="176"/>
    </location>
</feature>